<proteinExistence type="predicted"/>
<reference evidence="2" key="1">
    <citation type="submission" date="2014-11" db="EMBL/GenBank/DDBJ databases">
        <authorList>
            <person name="Amaro Gonzalez C."/>
        </authorList>
    </citation>
    <scope>NUCLEOTIDE SEQUENCE</scope>
</reference>
<protein>
    <submittedName>
        <fullName evidence="2">Uncharacterized protein</fullName>
    </submittedName>
</protein>
<keyword evidence="1" id="KW-0812">Transmembrane</keyword>
<organism evidence="2">
    <name type="scientific">Anguilla anguilla</name>
    <name type="common">European freshwater eel</name>
    <name type="synonym">Muraena anguilla</name>
    <dbReference type="NCBI Taxonomy" id="7936"/>
    <lineage>
        <taxon>Eukaryota</taxon>
        <taxon>Metazoa</taxon>
        <taxon>Chordata</taxon>
        <taxon>Craniata</taxon>
        <taxon>Vertebrata</taxon>
        <taxon>Euteleostomi</taxon>
        <taxon>Actinopterygii</taxon>
        <taxon>Neopterygii</taxon>
        <taxon>Teleostei</taxon>
        <taxon>Anguilliformes</taxon>
        <taxon>Anguillidae</taxon>
        <taxon>Anguilla</taxon>
    </lineage>
</organism>
<reference evidence="2" key="2">
    <citation type="journal article" date="2015" name="Fish Shellfish Immunol.">
        <title>Early steps in the European eel (Anguilla anguilla)-Vibrio vulnificus interaction in the gills: Role of the RtxA13 toxin.</title>
        <authorList>
            <person name="Callol A."/>
            <person name="Pajuelo D."/>
            <person name="Ebbesson L."/>
            <person name="Teles M."/>
            <person name="MacKenzie S."/>
            <person name="Amaro C."/>
        </authorList>
    </citation>
    <scope>NUCLEOTIDE SEQUENCE</scope>
</reference>
<feature type="transmembrane region" description="Helical" evidence="1">
    <location>
        <begin position="36"/>
        <end position="55"/>
    </location>
</feature>
<evidence type="ECO:0000256" key="1">
    <source>
        <dbReference type="SAM" id="Phobius"/>
    </source>
</evidence>
<sequence length="56" mass="6777">MMIAECMIIKYDYTRRDTYIYSRQVLLEHCHKWTNILLLSPYLCSLSLLFGAVLFW</sequence>
<dbReference type="AlphaFoldDB" id="A0A0E9V050"/>
<keyword evidence="1" id="KW-0472">Membrane</keyword>
<evidence type="ECO:0000313" key="2">
    <source>
        <dbReference type="EMBL" id="JAH71417.1"/>
    </source>
</evidence>
<dbReference type="EMBL" id="GBXM01037160">
    <property type="protein sequence ID" value="JAH71417.1"/>
    <property type="molecule type" value="Transcribed_RNA"/>
</dbReference>
<name>A0A0E9V050_ANGAN</name>
<keyword evidence="1" id="KW-1133">Transmembrane helix</keyword>
<accession>A0A0E9V050</accession>